<sequence>MRVTSPTVLSILASGFFVSAAPAKGCNRVDAVYMLLKGSLQSQASSLCVQFLGGDQTVVQTQIQTVTGPARIATITAPDETQTIDVEVTNVNQVYSTETVYLPPPTTTQTVTVVGPTQTIYQKRGNHVALPPKLASFASSRISSACSCIATPTTRTISDIQTFTIPGSQATTKLPGATISVTLTKTLQITSVSYTTTTLPATTTIIATATTTVRPILVKQKICNAKGLPGSNAFNYGANFNTNQDACVASCKTDTRCLATGFYLVTDPSTGTTTGTCRKYDKAVVDSADLGFGYYNFNDKAC</sequence>
<protein>
    <recommendedName>
        <fullName evidence="4">Apple domain-containing protein</fullName>
    </recommendedName>
</protein>
<accession>A0A7U2IC77</accession>
<dbReference type="KEGG" id="pno:SNOG_12379"/>
<dbReference type="AlphaFoldDB" id="A0A7U2IC77"/>
<reference evidence="3" key="1">
    <citation type="journal article" date="2021" name="BMC Genomics">
        <title>Chromosome-level genome assembly and manually-curated proteome of model necrotroph Parastagonospora nodorum Sn15 reveals a genome-wide trove of candidate effector homologs, and redundancy of virulence-related functions within an accessory chromosome.</title>
        <authorList>
            <person name="Bertazzoni S."/>
            <person name="Jones D.A.B."/>
            <person name="Phan H.T."/>
            <person name="Tan K.-C."/>
            <person name="Hane J.K."/>
        </authorList>
    </citation>
    <scope>NUCLEOTIDE SEQUENCE [LARGE SCALE GENOMIC DNA]</scope>
    <source>
        <strain evidence="3">SN15 / ATCC MYA-4574 / FGSC 10173)</strain>
    </source>
</reference>
<evidence type="ECO:0008006" key="4">
    <source>
        <dbReference type="Google" id="ProtNLM"/>
    </source>
</evidence>
<keyword evidence="3" id="KW-1185">Reference proteome</keyword>
<name>A0A7U2IC77_PHANO</name>
<dbReference type="OMA" id="CIASCKT"/>
<evidence type="ECO:0000313" key="3">
    <source>
        <dbReference type="Proteomes" id="UP000663193"/>
    </source>
</evidence>
<feature type="chain" id="PRO_5034520882" description="Apple domain-containing protein" evidence="1">
    <location>
        <begin position="24"/>
        <end position="302"/>
    </location>
</feature>
<evidence type="ECO:0000313" key="2">
    <source>
        <dbReference type="EMBL" id="QRD07177.1"/>
    </source>
</evidence>
<dbReference type="RefSeq" id="XP_001802602.1">
    <property type="nucleotide sequence ID" value="XM_001802550.1"/>
</dbReference>
<organism evidence="2 3">
    <name type="scientific">Phaeosphaeria nodorum (strain SN15 / ATCC MYA-4574 / FGSC 10173)</name>
    <name type="common">Glume blotch fungus</name>
    <name type="synonym">Parastagonospora nodorum</name>
    <dbReference type="NCBI Taxonomy" id="321614"/>
    <lineage>
        <taxon>Eukaryota</taxon>
        <taxon>Fungi</taxon>
        <taxon>Dikarya</taxon>
        <taxon>Ascomycota</taxon>
        <taxon>Pezizomycotina</taxon>
        <taxon>Dothideomycetes</taxon>
        <taxon>Pleosporomycetidae</taxon>
        <taxon>Pleosporales</taxon>
        <taxon>Pleosporineae</taxon>
        <taxon>Phaeosphaeriaceae</taxon>
        <taxon>Parastagonospora</taxon>
    </lineage>
</organism>
<keyword evidence="1" id="KW-0732">Signal</keyword>
<proteinExistence type="predicted"/>
<dbReference type="VEuPathDB" id="FungiDB:JI435_123790"/>
<gene>
    <name evidence="2" type="ORF">JI435_123790</name>
</gene>
<feature type="signal peptide" evidence="1">
    <location>
        <begin position="1"/>
        <end position="23"/>
    </location>
</feature>
<dbReference type="Proteomes" id="UP000663193">
    <property type="component" value="Chromosome 22"/>
</dbReference>
<evidence type="ECO:0000256" key="1">
    <source>
        <dbReference type="SAM" id="SignalP"/>
    </source>
</evidence>
<dbReference type="OrthoDB" id="3795158at2759"/>
<dbReference type="EMBL" id="CP069044">
    <property type="protein sequence ID" value="QRD07177.1"/>
    <property type="molecule type" value="Genomic_DNA"/>
</dbReference>